<dbReference type="InterPro" id="IPR036259">
    <property type="entry name" value="MFS_trans_sf"/>
</dbReference>
<dbReference type="PANTHER" id="PTHR48020">
    <property type="entry name" value="PROTON MYO-INOSITOL COTRANSPORTER"/>
    <property type="match status" value="1"/>
</dbReference>
<comment type="subcellular location">
    <subcellularLocation>
        <location evidence="1">Membrane</location>
        <topology evidence="1">Multi-pass membrane protein</topology>
    </subcellularLocation>
</comment>
<feature type="transmembrane region" description="Helical" evidence="8">
    <location>
        <begin position="372"/>
        <end position="392"/>
    </location>
</feature>
<evidence type="ECO:0000256" key="3">
    <source>
        <dbReference type="ARBA" id="ARBA00022448"/>
    </source>
</evidence>
<feature type="transmembrane region" description="Helical" evidence="8">
    <location>
        <begin position="211"/>
        <end position="232"/>
    </location>
</feature>
<feature type="domain" description="Major facilitator superfamily (MFS) profile" evidence="9">
    <location>
        <begin position="55"/>
        <end position="499"/>
    </location>
</feature>
<evidence type="ECO:0000313" key="10">
    <source>
        <dbReference type="EMBL" id="KAE8417928.1"/>
    </source>
</evidence>
<dbReference type="InterPro" id="IPR020846">
    <property type="entry name" value="MFS_dom"/>
</dbReference>
<dbReference type="Gene3D" id="1.20.1250.20">
    <property type="entry name" value="MFS general substrate transporter like domains"/>
    <property type="match status" value="1"/>
</dbReference>
<feature type="transmembrane region" description="Helical" evidence="8">
    <location>
        <begin position="404"/>
        <end position="424"/>
    </location>
</feature>
<proteinExistence type="inferred from homology"/>
<keyword evidence="6 8" id="KW-0472">Membrane</keyword>
<keyword evidence="11" id="KW-1185">Reference proteome</keyword>
<dbReference type="EMBL" id="ML735732">
    <property type="protein sequence ID" value="KAE8417928.1"/>
    <property type="molecule type" value="Genomic_DNA"/>
</dbReference>
<evidence type="ECO:0000256" key="6">
    <source>
        <dbReference type="ARBA" id="ARBA00023136"/>
    </source>
</evidence>
<evidence type="ECO:0000256" key="4">
    <source>
        <dbReference type="ARBA" id="ARBA00022692"/>
    </source>
</evidence>
<dbReference type="InterPro" id="IPR005828">
    <property type="entry name" value="MFS_sugar_transport-like"/>
</dbReference>
<dbReference type="SUPFAM" id="SSF103473">
    <property type="entry name" value="MFS general substrate transporter"/>
    <property type="match status" value="1"/>
</dbReference>
<evidence type="ECO:0000256" key="8">
    <source>
        <dbReference type="SAM" id="Phobius"/>
    </source>
</evidence>
<accession>A0ABQ6WLH3</accession>
<dbReference type="PANTHER" id="PTHR48020:SF22">
    <property type="entry name" value="MAJOR FACILITATOR SUPERFAMILY (MFS) PROFILE DOMAIN-CONTAINING PROTEIN-RELATED"/>
    <property type="match status" value="1"/>
</dbReference>
<dbReference type="Proteomes" id="UP000325395">
    <property type="component" value="Unassembled WGS sequence"/>
</dbReference>
<feature type="transmembrane region" description="Helical" evidence="8">
    <location>
        <begin position="477"/>
        <end position="495"/>
    </location>
</feature>
<evidence type="ECO:0000313" key="11">
    <source>
        <dbReference type="Proteomes" id="UP000325395"/>
    </source>
</evidence>
<feature type="transmembrane region" description="Helical" evidence="8">
    <location>
        <begin position="96"/>
        <end position="116"/>
    </location>
</feature>
<reference evidence="10 11" key="1">
    <citation type="submission" date="2019-04" db="EMBL/GenBank/DDBJ databases">
        <authorList>
            <consortium name="DOE Joint Genome Institute"/>
            <person name="Mondo S."/>
            <person name="Kjaerbolling I."/>
            <person name="Vesth T."/>
            <person name="Frisvad J.C."/>
            <person name="Nybo J.L."/>
            <person name="Theobald S."/>
            <person name="Kildgaard S."/>
            <person name="Isbrandt T."/>
            <person name="Kuo A."/>
            <person name="Sato A."/>
            <person name="Lyhne E.K."/>
            <person name="Kogle M.E."/>
            <person name="Wiebenga A."/>
            <person name="Kun R.S."/>
            <person name="Lubbers R.J."/>
            <person name="Makela M.R."/>
            <person name="Barry K."/>
            <person name="Chovatia M."/>
            <person name="Clum A."/>
            <person name="Daum C."/>
            <person name="Haridas S."/>
            <person name="He G."/>
            <person name="LaButti K."/>
            <person name="Lipzen A."/>
            <person name="Riley R."/>
            <person name="Salamov A."/>
            <person name="Simmons B.A."/>
            <person name="Magnuson J.K."/>
            <person name="Henrissat B."/>
            <person name="Mortensen U.H."/>
            <person name="Larsen T.O."/>
            <person name="Devries R.P."/>
            <person name="Grigoriev I.V."/>
            <person name="Machida M."/>
            <person name="Baker S.E."/>
            <person name="Andersen M.R."/>
            <person name="Cantor M.N."/>
            <person name="Hua S.X."/>
        </authorList>
    </citation>
    <scope>NUCLEOTIDE SEQUENCE [LARGE SCALE GENOMIC DNA]</scope>
    <source>
        <strain evidence="10 11">CBS 117616</strain>
    </source>
</reference>
<evidence type="ECO:0000256" key="7">
    <source>
        <dbReference type="RuleBase" id="RU003346"/>
    </source>
</evidence>
<dbReference type="InterPro" id="IPR050814">
    <property type="entry name" value="Myo-inositol_Transporter"/>
</dbReference>
<feature type="transmembrane region" description="Helical" evidence="8">
    <location>
        <begin position="123"/>
        <end position="143"/>
    </location>
</feature>
<dbReference type="PROSITE" id="PS00217">
    <property type="entry name" value="SUGAR_TRANSPORT_2"/>
    <property type="match status" value="1"/>
</dbReference>
<evidence type="ECO:0000259" key="9">
    <source>
        <dbReference type="PROSITE" id="PS50850"/>
    </source>
</evidence>
<feature type="transmembrane region" description="Helical" evidence="8">
    <location>
        <begin position="149"/>
        <end position="170"/>
    </location>
</feature>
<name>A0ABQ6WLH3_9EURO</name>
<dbReference type="InterPro" id="IPR005829">
    <property type="entry name" value="Sugar_transporter_CS"/>
</dbReference>
<sequence>MAPDDETKPQYPMTTMDDPKKANLLENAHIEVAAGSLTTETDIDDLPVTMFVWLVAFTASIAGMLFGYDTGIISAVLVYIHDGLDNRMLTSNEKELITSLCSGGAFFGAIVAGLTADKLGRKAAIYFGCALFTIGAVLQGAAYTIAQMAVGRVVVGFGVGSAAMVVPLYIAEVAPAKARGRLIGLNNMSITGGQVISYAIGAAFANVNHGWRYMVGLGALPALILAALMPFCPESPRHLVYNHRQEEARDVLRRVYGHPSDVQLASVLASISAACDEAREINEGATRWTKIKQLHTVPSNLRALVSACGLMVISQLSGFNTLMYYSSTLFALVGFDNPTAVGIVVAGTNFIMTWVNMMVIDKMGRRRLLLSTAWGMSVGLIAIAVAFCFIPVDLDTLDLKSSSVSPPAIVVLVFIIWFVIFYGVSVGNTAWMSTDFFPLEVRAMGTMWITCSSWGSNVIVSSTFLSMMKSMTPSGAFGFYAGICGVGYILIYFFYPEVSGLSLEEIKEVFKHGFGVRYARNLRKERKGIIQERLRIQGKTVVVGH</sequence>
<dbReference type="PROSITE" id="PS00216">
    <property type="entry name" value="SUGAR_TRANSPORT_1"/>
    <property type="match status" value="1"/>
</dbReference>
<feature type="transmembrane region" description="Helical" evidence="8">
    <location>
        <begin position="339"/>
        <end position="360"/>
    </location>
</feature>
<evidence type="ECO:0000256" key="2">
    <source>
        <dbReference type="ARBA" id="ARBA00010992"/>
    </source>
</evidence>
<dbReference type="InterPro" id="IPR003663">
    <property type="entry name" value="Sugar/inositol_transpt"/>
</dbReference>
<evidence type="ECO:0000256" key="5">
    <source>
        <dbReference type="ARBA" id="ARBA00022989"/>
    </source>
</evidence>
<keyword evidence="4 8" id="KW-0812">Transmembrane</keyword>
<protein>
    <submittedName>
        <fullName evidence="10">General substrate transporter</fullName>
    </submittedName>
</protein>
<dbReference type="PRINTS" id="PR00171">
    <property type="entry name" value="SUGRTRNSPORT"/>
</dbReference>
<keyword evidence="5 8" id="KW-1133">Transmembrane helix</keyword>
<evidence type="ECO:0000256" key="1">
    <source>
        <dbReference type="ARBA" id="ARBA00004141"/>
    </source>
</evidence>
<comment type="similarity">
    <text evidence="2 7">Belongs to the major facilitator superfamily. Sugar transporter (TC 2.A.1.1) family.</text>
</comment>
<dbReference type="NCBIfam" id="TIGR00879">
    <property type="entry name" value="SP"/>
    <property type="match status" value="1"/>
</dbReference>
<feature type="transmembrane region" description="Helical" evidence="8">
    <location>
        <begin position="300"/>
        <end position="319"/>
    </location>
</feature>
<keyword evidence="3 7" id="KW-0813">Transport</keyword>
<feature type="transmembrane region" description="Helical" evidence="8">
    <location>
        <begin position="182"/>
        <end position="205"/>
    </location>
</feature>
<feature type="transmembrane region" description="Helical" evidence="8">
    <location>
        <begin position="51"/>
        <end position="80"/>
    </location>
</feature>
<dbReference type="PROSITE" id="PS50850">
    <property type="entry name" value="MFS"/>
    <property type="match status" value="1"/>
</dbReference>
<dbReference type="Pfam" id="PF00083">
    <property type="entry name" value="Sugar_tr"/>
    <property type="match status" value="1"/>
</dbReference>
<gene>
    <name evidence="10" type="ORF">BDV36DRAFT_295693</name>
</gene>
<organism evidence="10 11">
    <name type="scientific">Aspergillus pseudocaelatus</name>
    <dbReference type="NCBI Taxonomy" id="1825620"/>
    <lineage>
        <taxon>Eukaryota</taxon>
        <taxon>Fungi</taxon>
        <taxon>Dikarya</taxon>
        <taxon>Ascomycota</taxon>
        <taxon>Pezizomycotina</taxon>
        <taxon>Eurotiomycetes</taxon>
        <taxon>Eurotiomycetidae</taxon>
        <taxon>Eurotiales</taxon>
        <taxon>Aspergillaceae</taxon>
        <taxon>Aspergillus</taxon>
        <taxon>Aspergillus subgen. Circumdati</taxon>
    </lineage>
</organism>